<dbReference type="EMBL" id="CAJOBR010045275">
    <property type="protein sequence ID" value="CAF5036592.1"/>
    <property type="molecule type" value="Genomic_DNA"/>
</dbReference>
<keyword evidence="4" id="KW-0418">Kinase</keyword>
<evidence type="ECO:0000313" key="7">
    <source>
        <dbReference type="EMBL" id="CAF4825927.1"/>
    </source>
</evidence>
<keyword evidence="3" id="KW-0547">Nucleotide-binding</keyword>
<reference evidence="8" key="1">
    <citation type="submission" date="2021-02" db="EMBL/GenBank/DDBJ databases">
        <authorList>
            <person name="Nowell W R."/>
        </authorList>
    </citation>
    <scope>NUCLEOTIDE SEQUENCE</scope>
</reference>
<comment type="caution">
    <text evidence="8">The sequence shown here is derived from an EMBL/GenBank/DDBJ whole genome shotgun (WGS) entry which is preliminary data.</text>
</comment>
<dbReference type="GO" id="GO:0043065">
    <property type="term" value="P:positive regulation of apoptotic process"/>
    <property type="evidence" value="ECO:0007669"/>
    <property type="project" value="TreeGrafter"/>
</dbReference>
<dbReference type="Pfam" id="PF00069">
    <property type="entry name" value="Pkinase"/>
    <property type="match status" value="1"/>
</dbReference>
<organism evidence="8 10">
    <name type="scientific">Rotaria socialis</name>
    <dbReference type="NCBI Taxonomy" id="392032"/>
    <lineage>
        <taxon>Eukaryota</taxon>
        <taxon>Metazoa</taxon>
        <taxon>Spiralia</taxon>
        <taxon>Gnathifera</taxon>
        <taxon>Rotifera</taxon>
        <taxon>Eurotatoria</taxon>
        <taxon>Bdelloidea</taxon>
        <taxon>Philodinida</taxon>
        <taxon>Philodinidae</taxon>
        <taxon>Rotaria</taxon>
    </lineage>
</organism>
<dbReference type="EMBL" id="CAJOBR010045236">
    <property type="protein sequence ID" value="CAF5036494.1"/>
    <property type="molecule type" value="Genomic_DNA"/>
</dbReference>
<evidence type="ECO:0000259" key="6">
    <source>
        <dbReference type="PROSITE" id="PS50011"/>
    </source>
</evidence>
<feature type="domain" description="Protein kinase" evidence="6">
    <location>
        <begin position="1"/>
        <end position="69"/>
    </location>
</feature>
<dbReference type="Proteomes" id="UP000663848">
    <property type="component" value="Unassembled WGS sequence"/>
</dbReference>
<dbReference type="GO" id="GO:0035556">
    <property type="term" value="P:intracellular signal transduction"/>
    <property type="evidence" value="ECO:0007669"/>
    <property type="project" value="TreeGrafter"/>
</dbReference>
<feature type="non-terminal residue" evidence="8">
    <location>
        <position position="1"/>
    </location>
</feature>
<dbReference type="PANTHER" id="PTHR24342">
    <property type="entry name" value="SERINE/THREONINE-PROTEIN KINASE 17"/>
    <property type="match status" value="1"/>
</dbReference>
<dbReference type="InterPro" id="IPR000719">
    <property type="entry name" value="Prot_kinase_dom"/>
</dbReference>
<keyword evidence="1" id="KW-0723">Serine/threonine-protein kinase</keyword>
<evidence type="ECO:0000256" key="1">
    <source>
        <dbReference type="ARBA" id="ARBA00022527"/>
    </source>
</evidence>
<dbReference type="InterPro" id="IPR011009">
    <property type="entry name" value="Kinase-like_dom_sf"/>
</dbReference>
<gene>
    <name evidence="8" type="ORF">QYT958_LOCUS41065</name>
    <name evidence="9" type="ORF">QYT958_LOCUS41073</name>
    <name evidence="7" type="ORF">UJA718_LOCUS42375</name>
</gene>
<keyword evidence="2" id="KW-0808">Transferase</keyword>
<dbReference type="GO" id="GO:0004674">
    <property type="term" value="F:protein serine/threonine kinase activity"/>
    <property type="evidence" value="ECO:0007669"/>
    <property type="project" value="UniProtKB-KW"/>
</dbReference>
<dbReference type="GO" id="GO:0005524">
    <property type="term" value="F:ATP binding"/>
    <property type="evidence" value="ECO:0007669"/>
    <property type="project" value="UniProtKB-KW"/>
</dbReference>
<evidence type="ECO:0000313" key="10">
    <source>
        <dbReference type="Proteomes" id="UP000663848"/>
    </source>
</evidence>
<name>A0A822C5R9_9BILA</name>
<evidence type="ECO:0000256" key="4">
    <source>
        <dbReference type="ARBA" id="ARBA00022777"/>
    </source>
</evidence>
<evidence type="ECO:0000256" key="3">
    <source>
        <dbReference type="ARBA" id="ARBA00022741"/>
    </source>
</evidence>
<evidence type="ECO:0000313" key="9">
    <source>
        <dbReference type="EMBL" id="CAF5036592.1"/>
    </source>
</evidence>
<evidence type="ECO:0000256" key="2">
    <source>
        <dbReference type="ARBA" id="ARBA00022679"/>
    </source>
</evidence>
<dbReference type="Gene3D" id="1.10.510.10">
    <property type="entry name" value="Transferase(Phosphotransferase) domain 1"/>
    <property type="match status" value="1"/>
</dbReference>
<dbReference type="GO" id="GO:0005634">
    <property type="term" value="C:nucleus"/>
    <property type="evidence" value="ECO:0007669"/>
    <property type="project" value="TreeGrafter"/>
</dbReference>
<sequence length="69" mass="8072">HHCKIVHLDIQPENLLINTEYDQVKLCDFGDSIRLSNMKYVHRMSGNIEFAAPELIHGNIPVHYKTDIW</sequence>
<dbReference type="PANTHER" id="PTHR24342:SF21">
    <property type="entry name" value="TRIO RHO GUANINE NUCLEOTIDE EXCHANGE FACTOR"/>
    <property type="match status" value="1"/>
</dbReference>
<dbReference type="SUPFAM" id="SSF56112">
    <property type="entry name" value="Protein kinase-like (PK-like)"/>
    <property type="match status" value="1"/>
</dbReference>
<evidence type="ECO:0000256" key="5">
    <source>
        <dbReference type="ARBA" id="ARBA00022840"/>
    </source>
</evidence>
<dbReference type="Proteomes" id="UP000663873">
    <property type="component" value="Unassembled WGS sequence"/>
</dbReference>
<accession>A0A822C5R9</accession>
<dbReference type="PROSITE" id="PS50011">
    <property type="entry name" value="PROTEIN_KINASE_DOM"/>
    <property type="match status" value="1"/>
</dbReference>
<keyword evidence="5" id="KW-0067">ATP-binding</keyword>
<keyword evidence="11" id="KW-1185">Reference proteome</keyword>
<protein>
    <recommendedName>
        <fullName evidence="6">Protein kinase domain-containing protein</fullName>
    </recommendedName>
</protein>
<dbReference type="AlphaFoldDB" id="A0A822C5R9"/>
<proteinExistence type="predicted"/>
<dbReference type="EMBL" id="CAJOBP010054206">
    <property type="protein sequence ID" value="CAF4825927.1"/>
    <property type="molecule type" value="Genomic_DNA"/>
</dbReference>
<evidence type="ECO:0000313" key="11">
    <source>
        <dbReference type="Proteomes" id="UP000663873"/>
    </source>
</evidence>
<evidence type="ECO:0000313" key="8">
    <source>
        <dbReference type="EMBL" id="CAF5036494.1"/>
    </source>
</evidence>